<dbReference type="AlphaFoldDB" id="A9UZR0"/>
<keyword evidence="1" id="KW-1133">Transmembrane helix</keyword>
<feature type="signal peptide" evidence="2">
    <location>
        <begin position="1"/>
        <end position="24"/>
    </location>
</feature>
<evidence type="ECO:0008006" key="5">
    <source>
        <dbReference type="Google" id="ProtNLM"/>
    </source>
</evidence>
<keyword evidence="2" id="KW-0732">Signal</keyword>
<protein>
    <recommendedName>
        <fullName evidence="5">PH domain-containing protein</fullName>
    </recommendedName>
</protein>
<gene>
    <name evidence="3" type="ORF">MONBRDRAFT_32475</name>
</gene>
<dbReference type="RefSeq" id="XP_001745851.1">
    <property type="nucleotide sequence ID" value="XM_001745799.1"/>
</dbReference>
<evidence type="ECO:0000256" key="2">
    <source>
        <dbReference type="SAM" id="SignalP"/>
    </source>
</evidence>
<dbReference type="GeneID" id="5891129"/>
<feature type="chain" id="PRO_5002745096" description="PH domain-containing protein" evidence="2">
    <location>
        <begin position="25"/>
        <end position="524"/>
    </location>
</feature>
<feature type="transmembrane region" description="Helical" evidence="1">
    <location>
        <begin position="44"/>
        <end position="69"/>
    </location>
</feature>
<keyword evidence="1" id="KW-0472">Membrane</keyword>
<sequence length="524" mass="57298">MSSRSFSLPLSLSLSLCCLSLCLSAVSLLSLCLSAVPLSLCCPSVCLSVCLSLSLSLCVSVCSAALLLFRSHLPDRISSADRVVNARNHHFISPKGSRLVIFFFSHSRIATSRAPVSSEHGTISALGSGHSCHPAHIMTDFATFEDLDHWVDTLQVATNAKTLLETALLVKTTCDAIRRPEEARSSYLVNLLHRYGPAVLDNLFLADHVLEEVQDGTNGSVRLDPVPTNLAQALAAATGVNVDAITIHQPSLNQTSSLGSILVSIICMLSAVKHDDELVRSLCTQVLSNFTATLQATCLLAAHSLDAPRIGDACVLWSFLIVYIGPEVCHDAFTGLPHLLKYLASFAEDKERRLLSVLLLAQLATPMANEDEVVLASDLLLGFSTQVVGVVSAAIERTTFLSRVWGHRSVVLALSHVAHLEPWKRTLKKMHPNLLQLLITEMKATDYDALESQFSRESSLRALCRCLTQVPLETTLSLQKLHRCVSCRLFRDWSPLTREALATMLLCNPEPRKEKQIKPLIQQE</sequence>
<organism evidence="3 4">
    <name type="scientific">Monosiga brevicollis</name>
    <name type="common">Choanoflagellate</name>
    <dbReference type="NCBI Taxonomy" id="81824"/>
    <lineage>
        <taxon>Eukaryota</taxon>
        <taxon>Choanoflagellata</taxon>
        <taxon>Craspedida</taxon>
        <taxon>Salpingoecidae</taxon>
        <taxon>Monosiga</taxon>
    </lineage>
</organism>
<evidence type="ECO:0000313" key="4">
    <source>
        <dbReference type="Proteomes" id="UP000001357"/>
    </source>
</evidence>
<reference evidence="3 4" key="1">
    <citation type="journal article" date="2008" name="Nature">
        <title>The genome of the choanoflagellate Monosiga brevicollis and the origin of metazoans.</title>
        <authorList>
            <consortium name="JGI Sequencing"/>
            <person name="King N."/>
            <person name="Westbrook M.J."/>
            <person name="Young S.L."/>
            <person name="Kuo A."/>
            <person name="Abedin M."/>
            <person name="Chapman J."/>
            <person name="Fairclough S."/>
            <person name="Hellsten U."/>
            <person name="Isogai Y."/>
            <person name="Letunic I."/>
            <person name="Marr M."/>
            <person name="Pincus D."/>
            <person name="Putnam N."/>
            <person name="Rokas A."/>
            <person name="Wright K.J."/>
            <person name="Zuzow R."/>
            <person name="Dirks W."/>
            <person name="Good M."/>
            <person name="Goodstein D."/>
            <person name="Lemons D."/>
            <person name="Li W."/>
            <person name="Lyons J.B."/>
            <person name="Morris A."/>
            <person name="Nichols S."/>
            <person name="Richter D.J."/>
            <person name="Salamov A."/>
            <person name="Bork P."/>
            <person name="Lim W.A."/>
            <person name="Manning G."/>
            <person name="Miller W.T."/>
            <person name="McGinnis W."/>
            <person name="Shapiro H."/>
            <person name="Tjian R."/>
            <person name="Grigoriev I.V."/>
            <person name="Rokhsar D."/>
        </authorList>
    </citation>
    <scope>NUCLEOTIDE SEQUENCE [LARGE SCALE GENOMIC DNA]</scope>
    <source>
        <strain evidence="4">MX1 / ATCC 50154</strain>
    </source>
</reference>
<dbReference type="Proteomes" id="UP000001357">
    <property type="component" value="Unassembled WGS sequence"/>
</dbReference>
<keyword evidence="1" id="KW-0812">Transmembrane</keyword>
<dbReference type="KEGG" id="mbr:MONBRDRAFT_32475"/>
<keyword evidence="4" id="KW-1185">Reference proteome</keyword>
<dbReference type="InParanoid" id="A9UZR0"/>
<dbReference type="EMBL" id="CH991551">
    <property type="protein sequence ID" value="EDQ89275.1"/>
    <property type="molecule type" value="Genomic_DNA"/>
</dbReference>
<evidence type="ECO:0000313" key="3">
    <source>
        <dbReference type="EMBL" id="EDQ89275.1"/>
    </source>
</evidence>
<name>A9UZR0_MONBE</name>
<evidence type="ECO:0000256" key="1">
    <source>
        <dbReference type="SAM" id="Phobius"/>
    </source>
</evidence>
<proteinExistence type="predicted"/>
<accession>A9UZR0</accession>